<dbReference type="InterPro" id="IPR041715">
    <property type="entry name" value="HisRS-like_core"/>
</dbReference>
<evidence type="ECO:0000256" key="7">
    <source>
        <dbReference type="HAMAP-Rule" id="MF_00125"/>
    </source>
</evidence>
<comment type="pathway">
    <text evidence="2 7">Amino-acid biosynthesis; L-histidine biosynthesis; L-histidine from 5-phospho-alpha-D-ribose 1-diphosphate: step 1/9.</text>
</comment>
<keyword evidence="10" id="KW-0328">Glycosyltransferase</keyword>
<dbReference type="NCBIfam" id="TIGR00443">
    <property type="entry name" value="hisZ_biosyn_reg"/>
    <property type="match status" value="1"/>
</dbReference>
<dbReference type="PANTHER" id="PTHR11476:SF7">
    <property type="entry name" value="HISTIDINE--TRNA LIGASE"/>
    <property type="match status" value="1"/>
</dbReference>
<dbReference type="PIRSF" id="PIRSF001549">
    <property type="entry name" value="His-tRNA_synth"/>
    <property type="match status" value="1"/>
</dbReference>
<comment type="subunit">
    <text evidence="7">Heteromultimer composed of HisG and HisZ subunits.</text>
</comment>
<feature type="domain" description="Aminoacyl-transfer RNA synthetases class-II family profile" evidence="9">
    <location>
        <begin position="49"/>
        <end position="137"/>
    </location>
</feature>
<feature type="binding site" evidence="8">
    <location>
        <position position="155"/>
    </location>
    <ligand>
        <name>L-histidine</name>
        <dbReference type="ChEBI" id="CHEBI:57595"/>
    </ligand>
</feature>
<evidence type="ECO:0000256" key="2">
    <source>
        <dbReference type="ARBA" id="ARBA00004667"/>
    </source>
</evidence>
<dbReference type="Proteomes" id="UP000092574">
    <property type="component" value="Chromosome"/>
</dbReference>
<dbReference type="Pfam" id="PF13393">
    <property type="entry name" value="tRNA-synt_His"/>
    <property type="match status" value="1"/>
</dbReference>
<dbReference type="GO" id="GO:0140096">
    <property type="term" value="F:catalytic activity, acting on a protein"/>
    <property type="evidence" value="ECO:0007669"/>
    <property type="project" value="UniProtKB-ARBA"/>
</dbReference>
<comment type="similarity">
    <text evidence="3 7">Belongs to the class-II aminoacyl-tRNA synthetase family. HisZ subfamily.</text>
</comment>
<dbReference type="InterPro" id="IPR004517">
    <property type="entry name" value="HisZ"/>
</dbReference>
<proteinExistence type="inferred from homology"/>
<gene>
    <name evidence="7" type="primary">hisZ</name>
    <name evidence="10" type="ORF">A4V09_21070</name>
</gene>
<name>A0A1C7IHY7_9FIRM</name>
<comment type="function">
    <text evidence="6 7">Required for the first step of histidine biosynthesis. May allow the feedback regulation of ATP phosphoribosyltransferase activity by histidine.</text>
</comment>
<dbReference type="KEGG" id="byl:A4V09_21070"/>
<dbReference type="EMBL" id="CP015405">
    <property type="protein sequence ID" value="ANU78009.1"/>
    <property type="molecule type" value="Genomic_DNA"/>
</dbReference>
<feature type="binding site" evidence="8">
    <location>
        <position position="137"/>
    </location>
    <ligand>
        <name>L-histidine</name>
        <dbReference type="ChEBI" id="CHEBI:57595"/>
    </ligand>
</feature>
<comment type="subcellular location">
    <subcellularLocation>
        <location evidence="1 7">Cytoplasm</location>
    </subcellularLocation>
</comment>
<protein>
    <recommendedName>
        <fullName evidence="4 7">ATP phosphoribosyltransferase regulatory subunit</fullName>
    </recommendedName>
</protein>
<dbReference type="HAMAP" id="MF_00125">
    <property type="entry name" value="HisZ"/>
    <property type="match status" value="1"/>
</dbReference>
<evidence type="ECO:0000256" key="1">
    <source>
        <dbReference type="ARBA" id="ARBA00004496"/>
    </source>
</evidence>
<evidence type="ECO:0000313" key="10">
    <source>
        <dbReference type="EMBL" id="ANU78009.1"/>
    </source>
</evidence>
<evidence type="ECO:0000256" key="6">
    <source>
        <dbReference type="ARBA" id="ARBA00025246"/>
    </source>
</evidence>
<dbReference type="STRING" id="1796616.A4V09_21070"/>
<feature type="binding site" evidence="8">
    <location>
        <position position="151"/>
    </location>
    <ligand>
        <name>L-histidine</name>
        <dbReference type="ChEBI" id="CHEBI:57595"/>
    </ligand>
</feature>
<feature type="binding site" evidence="8">
    <location>
        <begin position="299"/>
        <end position="300"/>
    </location>
    <ligand>
        <name>L-histidine</name>
        <dbReference type="ChEBI" id="CHEBI:57595"/>
    </ligand>
</feature>
<dbReference type="InterPro" id="IPR006195">
    <property type="entry name" value="aa-tRNA-synth_II"/>
</dbReference>
<reference evidence="10" key="1">
    <citation type="submission" date="2017-04" db="EMBL/GenBank/DDBJ databases">
        <title>Complete Genome Sequences of Twelve Strains of a Stable Defined Moderately Diverse Mouse Microbiota 2 (sDMDMm2).</title>
        <authorList>
            <person name="Uchimura Y."/>
            <person name="Wyss M."/>
            <person name="Brugiroux S."/>
            <person name="Limenitakis J.P."/>
            <person name="Stecher B."/>
            <person name="McCoy K.D."/>
            <person name="Macpherson A.J."/>
        </authorList>
    </citation>
    <scope>NUCLEOTIDE SEQUENCE</scope>
    <source>
        <strain evidence="10">YL58</strain>
    </source>
</reference>
<dbReference type="UniPathway" id="UPA00031">
    <property type="reaction ID" value="UER00006"/>
</dbReference>
<accession>A0A1C7IHY7</accession>
<dbReference type="GO" id="GO:0000105">
    <property type="term" value="P:L-histidine biosynthetic process"/>
    <property type="evidence" value="ECO:0007669"/>
    <property type="project" value="UniProtKB-UniRule"/>
</dbReference>
<dbReference type="PANTHER" id="PTHR11476">
    <property type="entry name" value="HISTIDYL-TRNA SYNTHETASE"/>
    <property type="match status" value="1"/>
</dbReference>
<keyword evidence="5 7" id="KW-0963">Cytoplasm</keyword>
<keyword evidence="7" id="KW-0368">Histidine biosynthesis</keyword>
<evidence type="ECO:0000256" key="3">
    <source>
        <dbReference type="ARBA" id="ARBA00005539"/>
    </source>
</evidence>
<dbReference type="InterPro" id="IPR004516">
    <property type="entry name" value="HisRS/HisZ"/>
</dbReference>
<keyword evidence="10" id="KW-0808">Transferase</keyword>
<organism evidence="10 11">
    <name type="scientific">Blautia pseudococcoides</name>
    <dbReference type="NCBI Taxonomy" id="1796616"/>
    <lineage>
        <taxon>Bacteria</taxon>
        <taxon>Bacillati</taxon>
        <taxon>Bacillota</taxon>
        <taxon>Clostridia</taxon>
        <taxon>Lachnospirales</taxon>
        <taxon>Lachnospiraceae</taxon>
        <taxon>Blautia</taxon>
    </lineage>
</organism>
<evidence type="ECO:0000259" key="9">
    <source>
        <dbReference type="PROSITE" id="PS50862"/>
    </source>
</evidence>
<keyword evidence="7" id="KW-0028">Amino-acid biosynthesis</keyword>
<dbReference type="InterPro" id="IPR045864">
    <property type="entry name" value="aa-tRNA-synth_II/BPL/LPL"/>
</dbReference>
<evidence type="ECO:0000313" key="11">
    <source>
        <dbReference type="Proteomes" id="UP000092574"/>
    </source>
</evidence>
<feature type="binding site" evidence="8">
    <location>
        <begin position="107"/>
        <end position="109"/>
    </location>
    <ligand>
        <name>L-histidine</name>
        <dbReference type="ChEBI" id="CHEBI:57595"/>
    </ligand>
</feature>
<evidence type="ECO:0000256" key="4">
    <source>
        <dbReference type="ARBA" id="ARBA00020397"/>
    </source>
</evidence>
<sequence>MAFYRLKRSKCAAYSMKNNAERQGQQMRYYDKVTPDGTKDLLFGECDQRSQVTKTLKDLFGAQGYRRVMTPALEFYDVFGKAAKYLPKETMYKLTDHKGRLMVLRPDCTVPAARLAATRLKGMPMPLRLFYNQNIYRMFPELKGKSTEINQVGIELIGGVPLRSDLEVVELASRSLDVISGGKYRLELCHIGYFKAIMDSLDVDEDTKEDIRFQIEQKNYASLTDMLGKYQDSRAARALLKLPRLFGGAEVFEKAYELFDENGARESLDYLKGIYEYLQTLGLGDKVIIDLGLVNLAEYYTDLIFRGYFRGIGEQVLSGGRYDTLLNEFGEDHCSVGFCINVDLASQKVQPMPEAIPEILVFAPDMKYLSKAVHHRRALEDQGVLTENCVFDTMEEAFDYAKMRGIPKVHLVGEDITVCLTRTTPGK</sequence>
<dbReference type="CDD" id="cd00773">
    <property type="entry name" value="HisRS-like_core"/>
    <property type="match status" value="1"/>
</dbReference>
<dbReference type="SUPFAM" id="SSF55681">
    <property type="entry name" value="Class II aaRS and biotin synthetases"/>
    <property type="match status" value="1"/>
</dbReference>
<comment type="miscellaneous">
    <text evidence="7">This function is generally fulfilled by the C-terminal part of HisG, which is missing in some bacteria such as this one.</text>
</comment>
<dbReference type="PROSITE" id="PS50862">
    <property type="entry name" value="AA_TRNA_LIGASE_II"/>
    <property type="match status" value="1"/>
</dbReference>
<keyword evidence="11" id="KW-1185">Reference proteome</keyword>
<evidence type="ECO:0000256" key="5">
    <source>
        <dbReference type="ARBA" id="ARBA00022490"/>
    </source>
</evidence>
<dbReference type="Gene3D" id="3.30.930.10">
    <property type="entry name" value="Bira Bifunctional Protein, Domain 2"/>
    <property type="match status" value="1"/>
</dbReference>
<evidence type="ECO:0000256" key="8">
    <source>
        <dbReference type="PIRSR" id="PIRSR001549-1"/>
    </source>
</evidence>
<dbReference type="AlphaFoldDB" id="A0A1C7IHY7"/>
<dbReference type="OrthoDB" id="9800814at2"/>
<dbReference type="GO" id="GO:0016757">
    <property type="term" value="F:glycosyltransferase activity"/>
    <property type="evidence" value="ECO:0007669"/>
    <property type="project" value="UniProtKB-KW"/>
</dbReference>
<dbReference type="GO" id="GO:0005737">
    <property type="term" value="C:cytoplasm"/>
    <property type="evidence" value="ECO:0007669"/>
    <property type="project" value="UniProtKB-SubCell"/>
</dbReference>